<dbReference type="SUPFAM" id="SSF56784">
    <property type="entry name" value="HAD-like"/>
    <property type="match status" value="1"/>
</dbReference>
<evidence type="ECO:0000313" key="3">
    <source>
        <dbReference type="Proteomes" id="UP001183176"/>
    </source>
</evidence>
<feature type="region of interest" description="Disordered" evidence="1">
    <location>
        <begin position="1"/>
        <end position="30"/>
    </location>
</feature>
<feature type="non-terminal residue" evidence="2">
    <location>
        <position position="1"/>
    </location>
</feature>
<comment type="caution">
    <text evidence="2">The sequence shown here is derived from an EMBL/GenBank/DDBJ whole genome shotgun (WGS) entry which is preliminary data.</text>
</comment>
<organism evidence="2 3">
    <name type="scientific">Jatrophihabitans lederbergiae</name>
    <dbReference type="NCBI Taxonomy" id="3075547"/>
    <lineage>
        <taxon>Bacteria</taxon>
        <taxon>Bacillati</taxon>
        <taxon>Actinomycetota</taxon>
        <taxon>Actinomycetes</taxon>
        <taxon>Jatrophihabitantales</taxon>
        <taxon>Jatrophihabitantaceae</taxon>
        <taxon>Jatrophihabitans</taxon>
    </lineage>
</organism>
<accession>A0ABU2JFA3</accession>
<proteinExistence type="predicted"/>
<evidence type="ECO:0000313" key="2">
    <source>
        <dbReference type="EMBL" id="MDT0263660.1"/>
    </source>
</evidence>
<dbReference type="Proteomes" id="UP001183176">
    <property type="component" value="Unassembled WGS sequence"/>
</dbReference>
<keyword evidence="2" id="KW-0378">Hydrolase</keyword>
<gene>
    <name evidence="2" type="ORF">RM423_20000</name>
</gene>
<dbReference type="InterPro" id="IPR023214">
    <property type="entry name" value="HAD_sf"/>
</dbReference>
<dbReference type="Gene3D" id="3.40.50.1000">
    <property type="entry name" value="HAD superfamily/HAD-like"/>
    <property type="match status" value="1"/>
</dbReference>
<keyword evidence="3" id="KW-1185">Reference proteome</keyword>
<dbReference type="GO" id="GO:0016787">
    <property type="term" value="F:hydrolase activity"/>
    <property type="evidence" value="ECO:0007669"/>
    <property type="project" value="UniProtKB-KW"/>
</dbReference>
<reference evidence="3" key="1">
    <citation type="submission" date="2023-07" db="EMBL/GenBank/DDBJ databases">
        <title>30 novel species of actinomycetes from the DSMZ collection.</title>
        <authorList>
            <person name="Nouioui I."/>
        </authorList>
    </citation>
    <scope>NUCLEOTIDE SEQUENCE [LARGE SCALE GENOMIC DNA]</scope>
    <source>
        <strain evidence="3">DSM 44399</strain>
    </source>
</reference>
<dbReference type="Gene3D" id="1.20.120.1600">
    <property type="match status" value="1"/>
</dbReference>
<sequence length="174" mass="19807">GRQVTEMGPSDPTSPRPVQGSHDQPITFDRDAADPRRNFRLDSTLLDHVSSVTTALRDWLPTLNATPTDVLLPAWFAAEERHFPAWRARQISFAEQRRRRLRDFLPLLGMTPGGDDTLDDIFASYLACYEAAWTKFDDVDLVITELRRSGLQIAVLTNGTTEHTDSQTQRRRTR</sequence>
<evidence type="ECO:0000256" key="1">
    <source>
        <dbReference type="SAM" id="MobiDB-lite"/>
    </source>
</evidence>
<dbReference type="EMBL" id="JAVREH010000046">
    <property type="protein sequence ID" value="MDT0263660.1"/>
    <property type="molecule type" value="Genomic_DNA"/>
</dbReference>
<name>A0ABU2JFA3_9ACTN</name>
<dbReference type="InterPro" id="IPR036412">
    <property type="entry name" value="HAD-like_sf"/>
</dbReference>
<protein>
    <submittedName>
        <fullName evidence="2">HAD family hydrolase</fullName>
    </submittedName>
</protein>